<reference evidence="6" key="1">
    <citation type="journal article" date="2020" name="Stud. Mycol.">
        <title>101 Dothideomycetes genomes: a test case for predicting lifestyles and emergence of pathogens.</title>
        <authorList>
            <person name="Haridas S."/>
            <person name="Albert R."/>
            <person name="Binder M."/>
            <person name="Bloem J."/>
            <person name="Labutti K."/>
            <person name="Salamov A."/>
            <person name="Andreopoulos B."/>
            <person name="Baker S."/>
            <person name="Barry K."/>
            <person name="Bills G."/>
            <person name="Bluhm B."/>
            <person name="Cannon C."/>
            <person name="Castanera R."/>
            <person name="Culley D."/>
            <person name="Daum C."/>
            <person name="Ezra D."/>
            <person name="Gonzalez J."/>
            <person name="Henrissat B."/>
            <person name="Kuo A."/>
            <person name="Liang C."/>
            <person name="Lipzen A."/>
            <person name="Lutzoni F."/>
            <person name="Magnuson J."/>
            <person name="Mondo S."/>
            <person name="Nolan M."/>
            <person name="Ohm R."/>
            <person name="Pangilinan J."/>
            <person name="Park H.-J."/>
            <person name="Ramirez L."/>
            <person name="Alfaro M."/>
            <person name="Sun H."/>
            <person name="Tritt A."/>
            <person name="Yoshinaga Y."/>
            <person name="Zwiers L.-H."/>
            <person name="Turgeon B."/>
            <person name="Goodwin S."/>
            <person name="Spatafora J."/>
            <person name="Crous P."/>
            <person name="Grigoriev I."/>
        </authorList>
    </citation>
    <scope>NUCLEOTIDE SEQUENCE</scope>
    <source>
        <strain evidence="6">SCOH1-5</strain>
    </source>
</reference>
<dbReference type="SUPFAM" id="SSF57701">
    <property type="entry name" value="Zn2/Cys6 DNA-binding domain"/>
    <property type="match status" value="1"/>
</dbReference>
<dbReference type="PANTHER" id="PTHR31069:SF25">
    <property type="entry name" value="TRANSCRIPTION FACTOR, PUTATIVE (EUROFUNG)-RELATED"/>
    <property type="match status" value="1"/>
</dbReference>
<keyword evidence="1" id="KW-0805">Transcription regulation</keyword>
<keyword evidence="7" id="KW-1185">Reference proteome</keyword>
<keyword evidence="4" id="KW-0539">Nucleus</keyword>
<name>A0A6A6FB74_9PEZI</name>
<evidence type="ECO:0000256" key="3">
    <source>
        <dbReference type="ARBA" id="ARBA00023163"/>
    </source>
</evidence>
<evidence type="ECO:0000313" key="7">
    <source>
        <dbReference type="Proteomes" id="UP000799539"/>
    </source>
</evidence>
<feature type="non-terminal residue" evidence="6">
    <location>
        <position position="1"/>
    </location>
</feature>
<dbReference type="InterPro" id="IPR021858">
    <property type="entry name" value="Fun_TF"/>
</dbReference>
<dbReference type="EMBL" id="ML992680">
    <property type="protein sequence ID" value="KAF2210699.1"/>
    <property type="molecule type" value="Genomic_DNA"/>
</dbReference>
<dbReference type="InterPro" id="IPR001138">
    <property type="entry name" value="Zn2Cys6_DnaBD"/>
</dbReference>
<dbReference type="AlphaFoldDB" id="A0A6A6FB74"/>
<dbReference type="PANTHER" id="PTHR31069">
    <property type="entry name" value="OLEATE-ACTIVATED TRANSCRIPTION FACTOR 1-RELATED"/>
    <property type="match status" value="1"/>
</dbReference>
<dbReference type="Pfam" id="PF11951">
    <property type="entry name" value="Fungal_trans_2"/>
    <property type="match status" value="1"/>
</dbReference>
<proteinExistence type="predicted"/>
<evidence type="ECO:0000256" key="2">
    <source>
        <dbReference type="ARBA" id="ARBA00023125"/>
    </source>
</evidence>
<keyword evidence="2" id="KW-0238">DNA-binding</keyword>
<keyword evidence="3" id="KW-0804">Transcription</keyword>
<dbReference type="PROSITE" id="PS50048">
    <property type="entry name" value="ZN2_CY6_FUNGAL_2"/>
    <property type="match status" value="1"/>
</dbReference>
<dbReference type="Pfam" id="PF00172">
    <property type="entry name" value="Zn_clus"/>
    <property type="match status" value="1"/>
</dbReference>
<evidence type="ECO:0000313" key="6">
    <source>
        <dbReference type="EMBL" id="KAF2210699.1"/>
    </source>
</evidence>
<evidence type="ECO:0000259" key="5">
    <source>
        <dbReference type="PROSITE" id="PS50048"/>
    </source>
</evidence>
<dbReference type="GO" id="GO:0000981">
    <property type="term" value="F:DNA-binding transcription factor activity, RNA polymerase II-specific"/>
    <property type="evidence" value="ECO:0007669"/>
    <property type="project" value="InterPro"/>
</dbReference>
<dbReference type="PROSITE" id="PS00463">
    <property type="entry name" value="ZN2_CY6_FUNGAL_1"/>
    <property type="match status" value="1"/>
</dbReference>
<feature type="domain" description="Zn(2)-C6 fungal-type" evidence="5">
    <location>
        <begin position="12"/>
        <end position="40"/>
    </location>
</feature>
<dbReference type="Gene3D" id="4.10.240.10">
    <property type="entry name" value="Zn(2)-C6 fungal-type DNA-binding domain"/>
    <property type="match status" value="1"/>
</dbReference>
<dbReference type="GO" id="GO:0003677">
    <property type="term" value="F:DNA binding"/>
    <property type="evidence" value="ECO:0007669"/>
    <property type="project" value="UniProtKB-KW"/>
</dbReference>
<dbReference type="GO" id="GO:0008270">
    <property type="term" value="F:zinc ion binding"/>
    <property type="evidence" value="ECO:0007669"/>
    <property type="project" value="InterPro"/>
</dbReference>
<dbReference type="InterPro" id="IPR036864">
    <property type="entry name" value="Zn2-C6_fun-type_DNA-bd_sf"/>
</dbReference>
<dbReference type="OrthoDB" id="3638179at2759"/>
<dbReference type="CDD" id="cd00067">
    <property type="entry name" value="GAL4"/>
    <property type="match status" value="1"/>
</dbReference>
<organism evidence="6 7">
    <name type="scientific">Cercospora zeae-maydis SCOH1-5</name>
    <dbReference type="NCBI Taxonomy" id="717836"/>
    <lineage>
        <taxon>Eukaryota</taxon>
        <taxon>Fungi</taxon>
        <taxon>Dikarya</taxon>
        <taxon>Ascomycota</taxon>
        <taxon>Pezizomycotina</taxon>
        <taxon>Dothideomycetes</taxon>
        <taxon>Dothideomycetidae</taxon>
        <taxon>Mycosphaerellales</taxon>
        <taxon>Mycosphaerellaceae</taxon>
        <taxon>Cercospora</taxon>
    </lineage>
</organism>
<accession>A0A6A6FB74</accession>
<dbReference type="Proteomes" id="UP000799539">
    <property type="component" value="Unassembled WGS sequence"/>
</dbReference>
<protein>
    <recommendedName>
        <fullName evidence="5">Zn(2)-C6 fungal-type domain-containing protein</fullName>
    </recommendedName>
</protein>
<sequence>KSSSRRSRSFEGCGTCRRRHVKCDLVRPRCLTCKAIGATCDGFTAEIRWMPLLHGGSDDHEIGASEADVGIATRRHLYTNDDRQRMNASMASAFQHASIDASLSELDHKSKLKNGANVEDLAVGPFAVLNFEQPQAPLGTIEESTVDAQAAVSPVFDTPVTIDSLTGLDDNLQWADLFGFGSNGMFLDNDVFDPMLDFNNHTNMIFPGQDAANANERNPFMPAPHVSEVEVEYMATNMSSKEAISETTVLHEAQSLLKHFKDHVIRRRCSLPITSKSPWYVTLLPEAINTLAHMSYLDTAVSSAKKSNLFGILAISAHHLSKRPSFDRQSDRESGYWSNVAGFCTREAKSHLQHSLQHELSGAAKAKYKDQMSAVFSLLALAVIAGTSEHARCYLIDCERLMRYRGLAKRTISRKCRLLHHMYAWYRIIGESTYVLHEYGGGPTPQMLQFVVGHLPPQSSTQESGPGSRLDDFLRLELRPEDSDLDLSQVKEPELSLRDIHLEDSRTNSATMYDQIFGVSETWLSLVSQTTRLANKMESIKVNGTANEKISRLLQRRAARLEDMICSFAAQFEPMCKDEQWAANSAMHNALNSGLVILFYRRIRNVNPWILQSHVDDVIAALDAFDQALSSRTWEGPGTPWPAFIAGCEAETPERRDRLVNWLSKAALMTGFHSYEQARDLLLAVWARRQKNQLDFDAEASPDEPDDHSPGSLTTSWVEVCREQKIWLM</sequence>
<feature type="non-terminal residue" evidence="6">
    <location>
        <position position="729"/>
    </location>
</feature>
<evidence type="ECO:0000256" key="1">
    <source>
        <dbReference type="ARBA" id="ARBA00023015"/>
    </source>
</evidence>
<dbReference type="SMART" id="SM00066">
    <property type="entry name" value="GAL4"/>
    <property type="match status" value="1"/>
</dbReference>
<evidence type="ECO:0000256" key="4">
    <source>
        <dbReference type="ARBA" id="ARBA00023242"/>
    </source>
</evidence>
<dbReference type="InterPro" id="IPR050675">
    <property type="entry name" value="OAF3"/>
</dbReference>
<gene>
    <name evidence="6" type="ORF">CERZMDRAFT_6503</name>
</gene>